<comment type="caution">
    <text evidence="5">The sequence shown here is derived from an EMBL/GenBank/DDBJ whole genome shotgun (WGS) entry which is preliminary data.</text>
</comment>
<dbReference type="PROSITE" id="PS50987">
    <property type="entry name" value="HTH_ARSR_2"/>
    <property type="match status" value="1"/>
</dbReference>
<dbReference type="PRINTS" id="PR00778">
    <property type="entry name" value="HTHARSR"/>
</dbReference>
<organism evidence="5 6">
    <name type="scientific">Roseibium litorale</name>
    <dbReference type="NCBI Taxonomy" id="2803841"/>
    <lineage>
        <taxon>Bacteria</taxon>
        <taxon>Pseudomonadati</taxon>
        <taxon>Pseudomonadota</taxon>
        <taxon>Alphaproteobacteria</taxon>
        <taxon>Hyphomicrobiales</taxon>
        <taxon>Stappiaceae</taxon>
        <taxon>Roseibium</taxon>
    </lineage>
</organism>
<reference evidence="6" key="1">
    <citation type="submission" date="2020-09" db="EMBL/GenBank/DDBJ databases">
        <title>The genome sequence of strain Labrenzia suaedae 4C16A.</title>
        <authorList>
            <person name="Liu Y."/>
        </authorList>
    </citation>
    <scope>NUCLEOTIDE SEQUENCE [LARGE SCALE GENOMIC DNA]</scope>
    <source>
        <strain evidence="6">4C16A</strain>
    </source>
</reference>
<feature type="domain" description="HTH arsR-type" evidence="4">
    <location>
        <begin position="1"/>
        <end position="95"/>
    </location>
</feature>
<dbReference type="InterPro" id="IPR036388">
    <property type="entry name" value="WH-like_DNA-bd_sf"/>
</dbReference>
<keyword evidence="2" id="KW-0238">DNA-binding</keyword>
<proteinExistence type="predicted"/>
<dbReference type="Proteomes" id="UP000632063">
    <property type="component" value="Unassembled WGS sequence"/>
</dbReference>
<dbReference type="InterPro" id="IPR011991">
    <property type="entry name" value="ArsR-like_HTH"/>
</dbReference>
<accession>A0ABR9CRG4</accession>
<reference evidence="5 6" key="2">
    <citation type="journal article" date="2021" name="Int. J. Syst. Evol. Microbiol.">
        <title>Roseibium litorale sp. nov., isolated from a tidal flat sediment and proposal for the reclassification of Labrenzia polysiphoniae as Roseibium polysiphoniae comb. nov.</title>
        <authorList>
            <person name="Liu Y."/>
            <person name="Pei T."/>
            <person name="Du J."/>
            <person name="Chao M."/>
            <person name="Deng M.R."/>
            <person name="Zhu H."/>
        </authorList>
    </citation>
    <scope>NUCLEOTIDE SEQUENCE [LARGE SCALE GENOMIC DNA]</scope>
    <source>
        <strain evidence="5 6">4C16A</strain>
    </source>
</reference>
<dbReference type="SUPFAM" id="SSF46785">
    <property type="entry name" value="Winged helix' DNA-binding domain"/>
    <property type="match status" value="1"/>
</dbReference>
<dbReference type="EMBL" id="JACYXI010000013">
    <property type="protein sequence ID" value="MBD8893466.1"/>
    <property type="molecule type" value="Genomic_DNA"/>
</dbReference>
<dbReference type="Gene3D" id="1.10.10.10">
    <property type="entry name" value="Winged helix-like DNA-binding domain superfamily/Winged helix DNA-binding domain"/>
    <property type="match status" value="1"/>
</dbReference>
<gene>
    <name evidence="5" type="ORF">IG616_18120</name>
</gene>
<dbReference type="Pfam" id="PF12840">
    <property type="entry name" value="HTH_20"/>
    <property type="match status" value="1"/>
</dbReference>
<evidence type="ECO:0000313" key="6">
    <source>
        <dbReference type="Proteomes" id="UP000632063"/>
    </source>
</evidence>
<sequence>MDIEEAVSVFSALSQRTRLEVLRLLLQAGPEGMGAGEIAGALGVRQNTMSTNLNILQRSALIRSERFGRSIRYYADMAGLRGLLSFLMEDCCGGERELCAPLLDVLVCDCLEKADDQSSL</sequence>
<dbReference type="PANTHER" id="PTHR43132">
    <property type="entry name" value="ARSENICAL RESISTANCE OPERON REPRESSOR ARSR-RELATED"/>
    <property type="match status" value="1"/>
</dbReference>
<evidence type="ECO:0000256" key="2">
    <source>
        <dbReference type="ARBA" id="ARBA00023125"/>
    </source>
</evidence>
<dbReference type="InterPro" id="IPR051011">
    <property type="entry name" value="Metal_resp_trans_reg"/>
</dbReference>
<name>A0ABR9CRG4_9HYPH</name>
<evidence type="ECO:0000259" key="4">
    <source>
        <dbReference type="PROSITE" id="PS50987"/>
    </source>
</evidence>
<dbReference type="InterPro" id="IPR036390">
    <property type="entry name" value="WH_DNA-bd_sf"/>
</dbReference>
<evidence type="ECO:0000256" key="3">
    <source>
        <dbReference type="ARBA" id="ARBA00023163"/>
    </source>
</evidence>
<keyword evidence="3" id="KW-0804">Transcription</keyword>
<evidence type="ECO:0000256" key="1">
    <source>
        <dbReference type="ARBA" id="ARBA00023015"/>
    </source>
</evidence>
<keyword evidence="6" id="KW-1185">Reference proteome</keyword>
<keyword evidence="1" id="KW-0805">Transcription regulation</keyword>
<dbReference type="InterPro" id="IPR001845">
    <property type="entry name" value="HTH_ArsR_DNA-bd_dom"/>
</dbReference>
<evidence type="ECO:0000313" key="5">
    <source>
        <dbReference type="EMBL" id="MBD8893466.1"/>
    </source>
</evidence>
<dbReference type="CDD" id="cd00090">
    <property type="entry name" value="HTH_ARSR"/>
    <property type="match status" value="1"/>
</dbReference>
<dbReference type="PANTHER" id="PTHR43132:SF2">
    <property type="entry name" value="ARSENICAL RESISTANCE OPERON REPRESSOR ARSR-RELATED"/>
    <property type="match status" value="1"/>
</dbReference>
<protein>
    <submittedName>
        <fullName evidence="5">Helix-turn-helix transcriptional regulator</fullName>
    </submittedName>
</protein>
<dbReference type="SMART" id="SM00418">
    <property type="entry name" value="HTH_ARSR"/>
    <property type="match status" value="1"/>
</dbReference>